<dbReference type="RefSeq" id="WP_204130541.1">
    <property type="nucleotide sequence ID" value="NZ_JAFDVD010000007.1"/>
</dbReference>
<gene>
    <name evidence="2" type="ORF">JQN70_06695</name>
</gene>
<organism evidence="2 3">
    <name type="scientific">Phycicoccus sonneratiae</name>
    <dbReference type="NCBI Taxonomy" id="2807628"/>
    <lineage>
        <taxon>Bacteria</taxon>
        <taxon>Bacillati</taxon>
        <taxon>Actinomycetota</taxon>
        <taxon>Actinomycetes</taxon>
        <taxon>Micrococcales</taxon>
        <taxon>Intrasporangiaceae</taxon>
        <taxon>Phycicoccus</taxon>
    </lineage>
</organism>
<feature type="domain" description="Methyltransferase" evidence="1">
    <location>
        <begin position="158"/>
        <end position="247"/>
    </location>
</feature>
<dbReference type="Proteomes" id="UP001430172">
    <property type="component" value="Unassembled WGS sequence"/>
</dbReference>
<dbReference type="InterPro" id="IPR041698">
    <property type="entry name" value="Methyltransf_25"/>
</dbReference>
<comment type="caution">
    <text evidence="2">The sequence shown here is derived from an EMBL/GenBank/DDBJ whole genome shotgun (WGS) entry which is preliminary data.</text>
</comment>
<evidence type="ECO:0000313" key="3">
    <source>
        <dbReference type="Proteomes" id="UP001430172"/>
    </source>
</evidence>
<protein>
    <submittedName>
        <fullName evidence="2">Class I SAM-dependent methyltransferase</fullName>
    </submittedName>
</protein>
<dbReference type="SUPFAM" id="SSF53335">
    <property type="entry name" value="S-adenosyl-L-methionine-dependent methyltransferases"/>
    <property type="match status" value="1"/>
</dbReference>
<dbReference type="NCBIfam" id="NF041255">
    <property type="entry name" value="mycofact_MftM"/>
    <property type="match status" value="1"/>
</dbReference>
<dbReference type="InterPro" id="IPR029063">
    <property type="entry name" value="SAM-dependent_MTases_sf"/>
</dbReference>
<proteinExistence type="predicted"/>
<evidence type="ECO:0000313" key="2">
    <source>
        <dbReference type="EMBL" id="MBM6400066.1"/>
    </source>
</evidence>
<dbReference type="CDD" id="cd02440">
    <property type="entry name" value="AdoMet_MTases"/>
    <property type="match status" value="1"/>
</dbReference>
<reference evidence="2" key="1">
    <citation type="submission" date="2021-02" db="EMBL/GenBank/DDBJ databases">
        <title>Phycicoccus sp. MQZ13P-5T, whole genome shotgun sequence.</title>
        <authorList>
            <person name="Tuo L."/>
        </authorList>
    </citation>
    <scope>NUCLEOTIDE SEQUENCE</scope>
    <source>
        <strain evidence="2">MQZ13P-5</strain>
    </source>
</reference>
<dbReference type="EMBL" id="JAFDVD010000007">
    <property type="protein sequence ID" value="MBM6400066.1"/>
    <property type="molecule type" value="Genomic_DNA"/>
</dbReference>
<evidence type="ECO:0000259" key="1">
    <source>
        <dbReference type="Pfam" id="PF13649"/>
    </source>
</evidence>
<name>A0ABS2CJL7_9MICO</name>
<keyword evidence="2" id="KW-0489">Methyltransferase</keyword>
<sequence>MSVAPIDALAPAVGGCYRDGVVTVRRRGAGARHRLGTARTAHFDLGRDAAGDLVVEHSLTLDVVDDDLAGLLSDELFEPGWLRGSEMFERVFTGVVLTCADEPEVAWEAFYANTLAAVGAHARAGARGPAAGPSGHGCVRDYAPVYAHAESLVGAGSVLELGSCFGFLALRLAASGRTVTASDVSAGTMRLLSAMAPRFGVDVGVLTCDAAHVPEPDRSADTVLAVHLLEHLEPDHAGRVVAEARRLAARRVVVAVPLEDVPSEQFGHLWAVTLGTLRGWGEEAVGWRAEVHEHHGGWLVLDRL</sequence>
<accession>A0ABS2CJL7</accession>
<keyword evidence="3" id="KW-1185">Reference proteome</keyword>
<dbReference type="Pfam" id="PF13649">
    <property type="entry name" value="Methyltransf_25"/>
    <property type="match status" value="1"/>
</dbReference>
<dbReference type="GO" id="GO:0032259">
    <property type="term" value="P:methylation"/>
    <property type="evidence" value="ECO:0007669"/>
    <property type="project" value="UniProtKB-KW"/>
</dbReference>
<dbReference type="Gene3D" id="3.40.50.150">
    <property type="entry name" value="Vaccinia Virus protein VP39"/>
    <property type="match status" value="1"/>
</dbReference>
<keyword evidence="2" id="KW-0808">Transferase</keyword>
<dbReference type="GO" id="GO:0008168">
    <property type="term" value="F:methyltransferase activity"/>
    <property type="evidence" value="ECO:0007669"/>
    <property type="project" value="UniProtKB-KW"/>
</dbReference>